<dbReference type="Pfam" id="PF00664">
    <property type="entry name" value="ABC_membrane"/>
    <property type="match status" value="2"/>
</dbReference>
<feature type="domain" description="ABC transporter" evidence="11">
    <location>
        <begin position="400"/>
        <end position="669"/>
    </location>
</feature>
<evidence type="ECO:0000256" key="3">
    <source>
        <dbReference type="ARBA" id="ARBA00007577"/>
    </source>
</evidence>
<dbReference type="GO" id="GO:0005743">
    <property type="term" value="C:mitochondrial inner membrane"/>
    <property type="evidence" value="ECO:0007669"/>
    <property type="project" value="TreeGrafter"/>
</dbReference>
<dbReference type="SUPFAM" id="SSF52540">
    <property type="entry name" value="P-loop containing nucleoside triphosphate hydrolases"/>
    <property type="match status" value="2"/>
</dbReference>
<dbReference type="InterPro" id="IPR011527">
    <property type="entry name" value="ABC1_TM_dom"/>
</dbReference>
<dbReference type="SMART" id="SM00382">
    <property type="entry name" value="AAA"/>
    <property type="match status" value="2"/>
</dbReference>
<dbReference type="GO" id="GO:0012505">
    <property type="term" value="C:endomembrane system"/>
    <property type="evidence" value="ECO:0007669"/>
    <property type="project" value="UniProtKB-SubCell"/>
</dbReference>
<dbReference type="PROSITE" id="PS50929">
    <property type="entry name" value="ABC_TM1F"/>
    <property type="match status" value="2"/>
</dbReference>
<evidence type="ECO:0000313" key="13">
    <source>
        <dbReference type="EMBL" id="KAK6951721.1"/>
    </source>
</evidence>
<evidence type="ECO:0000256" key="6">
    <source>
        <dbReference type="ARBA" id="ARBA00022840"/>
    </source>
</evidence>
<evidence type="ECO:0008006" key="15">
    <source>
        <dbReference type="Google" id="ProtNLM"/>
    </source>
</evidence>
<dbReference type="GO" id="GO:0015421">
    <property type="term" value="F:ABC-type oligopeptide transporter activity"/>
    <property type="evidence" value="ECO:0007669"/>
    <property type="project" value="TreeGrafter"/>
</dbReference>
<dbReference type="FunFam" id="3.40.50.300:FF:001530">
    <property type="entry name" value="ABC multidrug transporter (Eurofung)"/>
    <property type="match status" value="1"/>
</dbReference>
<keyword evidence="4 10" id="KW-0812">Transmembrane</keyword>
<feature type="domain" description="ABC transmembrane type-1" evidence="12">
    <location>
        <begin position="177"/>
        <end position="369"/>
    </location>
</feature>
<dbReference type="GO" id="GO:0005524">
    <property type="term" value="F:ATP binding"/>
    <property type="evidence" value="ECO:0007669"/>
    <property type="project" value="UniProtKB-KW"/>
</dbReference>
<dbReference type="PROSITE" id="PS50893">
    <property type="entry name" value="ABC_TRANSPORTER_2"/>
    <property type="match status" value="2"/>
</dbReference>
<dbReference type="GO" id="GO:0090374">
    <property type="term" value="P:oligopeptide export from mitochondrion"/>
    <property type="evidence" value="ECO:0007669"/>
    <property type="project" value="TreeGrafter"/>
</dbReference>
<dbReference type="InterPro" id="IPR017871">
    <property type="entry name" value="ABC_transporter-like_CS"/>
</dbReference>
<feature type="domain" description="ABC transporter" evidence="11">
    <location>
        <begin position="1070"/>
        <end position="1307"/>
    </location>
</feature>
<feature type="transmembrane region" description="Helical" evidence="10">
    <location>
        <begin position="788"/>
        <end position="815"/>
    </location>
</feature>
<dbReference type="FunFam" id="3.40.50.300:FF:000913">
    <property type="entry name" value="ABC multidrug transporter SitT"/>
    <property type="match status" value="1"/>
</dbReference>
<name>A0AAX6MHS5_9PEZI</name>
<evidence type="ECO:0000256" key="5">
    <source>
        <dbReference type="ARBA" id="ARBA00022741"/>
    </source>
</evidence>
<evidence type="ECO:0000313" key="14">
    <source>
        <dbReference type="Proteomes" id="UP001369815"/>
    </source>
</evidence>
<evidence type="ECO:0000256" key="4">
    <source>
        <dbReference type="ARBA" id="ARBA00022692"/>
    </source>
</evidence>
<feature type="region of interest" description="Disordered" evidence="9">
    <location>
        <begin position="1"/>
        <end position="113"/>
    </location>
</feature>
<evidence type="ECO:0000256" key="7">
    <source>
        <dbReference type="ARBA" id="ARBA00022989"/>
    </source>
</evidence>
<comment type="caution">
    <text evidence="13">The sequence shown here is derived from an EMBL/GenBank/DDBJ whole genome shotgun (WGS) entry which is preliminary data.</text>
</comment>
<dbReference type="Gene3D" id="3.40.50.300">
    <property type="entry name" value="P-loop containing nucleotide triphosphate hydrolases"/>
    <property type="match status" value="2"/>
</dbReference>
<feature type="transmembrane region" description="Helical" evidence="10">
    <location>
        <begin position="175"/>
        <end position="194"/>
    </location>
</feature>
<feature type="transmembrane region" description="Helical" evidence="10">
    <location>
        <begin position="1004"/>
        <end position="1024"/>
    </location>
</feature>
<feature type="transmembrane region" description="Helical" evidence="10">
    <location>
        <begin position="969"/>
        <end position="992"/>
    </location>
</feature>
<feature type="domain" description="ABC transmembrane type-1" evidence="12">
    <location>
        <begin position="745"/>
        <end position="1032"/>
    </location>
</feature>
<dbReference type="InterPro" id="IPR036640">
    <property type="entry name" value="ABC1_TM_sf"/>
</dbReference>
<dbReference type="Gene3D" id="1.20.1560.10">
    <property type="entry name" value="ABC transporter type 1, transmembrane domain"/>
    <property type="match status" value="2"/>
</dbReference>
<feature type="compositionally biased region" description="Pro residues" evidence="9">
    <location>
        <begin position="89"/>
        <end position="100"/>
    </location>
</feature>
<dbReference type="EMBL" id="JBANMG010000006">
    <property type="protein sequence ID" value="KAK6951721.1"/>
    <property type="molecule type" value="Genomic_DNA"/>
</dbReference>
<keyword evidence="6" id="KW-0067">ATP-binding</keyword>
<feature type="transmembrane region" description="Helical" evidence="10">
    <location>
        <begin position="743"/>
        <end position="776"/>
    </location>
</feature>
<dbReference type="SUPFAM" id="SSF90123">
    <property type="entry name" value="ABC transporter transmembrane region"/>
    <property type="match status" value="2"/>
</dbReference>
<dbReference type="PROSITE" id="PS00211">
    <property type="entry name" value="ABC_TRANSPORTER_1"/>
    <property type="match status" value="2"/>
</dbReference>
<dbReference type="CDD" id="cd18578">
    <property type="entry name" value="ABC_6TM_Pgp_ABCB1_D2_like"/>
    <property type="match status" value="1"/>
</dbReference>
<dbReference type="InterPro" id="IPR027417">
    <property type="entry name" value="P-loop_NTPase"/>
</dbReference>
<keyword evidence="14" id="KW-1185">Reference proteome</keyword>
<feature type="compositionally biased region" description="Polar residues" evidence="9">
    <location>
        <begin position="45"/>
        <end position="55"/>
    </location>
</feature>
<evidence type="ECO:0000256" key="8">
    <source>
        <dbReference type="ARBA" id="ARBA00023136"/>
    </source>
</evidence>
<dbReference type="GO" id="GO:0016887">
    <property type="term" value="F:ATP hydrolysis activity"/>
    <property type="evidence" value="ECO:0007669"/>
    <property type="project" value="InterPro"/>
</dbReference>
<dbReference type="PANTHER" id="PTHR43394:SF27">
    <property type="entry name" value="ATP-DEPENDENT TRANSLOCASE ABCB1-LIKE"/>
    <property type="match status" value="1"/>
</dbReference>
<sequence length="1312" mass="142740">MRETSTMDLLGASAPPGRTASITSASSTGSLSEPPSPARPAGQRPTINLKPSLSSLAKPPESQLGGTALSPIPSVSPGDSVAPTSPDNAPQPPAAPPVPPTFQASIPSKQSKLKKTSSNFFDLQLYDMARQGDAIRFCRGRYGGRRQLVGAIASTRADLNAEGSKEHYTQLINEYVFVLGYVATLGFRMMGFRISSAMRLAYFKALLSLPVSLLDTQPPGQVAAIITTTANTLQNGISERLAAIIQNLSMFISSIVIAFTRSWKLSLVTSSGMFLITICYCVTIPFVVRNMKQVEDANIKGSAVASESFGSIRMIAAYGAETKMVKKYQEWVDEAQRRGLRLSKIVAIQQGTSDVLMCIMMIVMGIGGIAAPISAAARAAGAASILFNGIDAPRPKVTGLKYPDVSATGDIVLWGVNFTYPTRPKLKVLDGLNLILPAGKTTAIVGPSGSGKSTIVALIERWYDLDGDSEQKKLVQFFRNGSVTIGRTKLTDIDLKWWRSQIGLVQQEPFLFNATIFQNVANGLIGTEWEDCDIDRKRELVEYACKEAFADEFISRLPEGYDTHVGDAGIKLSGGQRQRLAIARAIVKQPKILILDEATSSIDVRGEKVVQAALDKVSQNRTTIMIAHRLSTVKKADNIVVLAKGKVVQWGNHESLMAQIGGPYWLLTNSQRLSMGSETDIPDESSEVTEVEKRTMDLMTLDETKAEVRDSESTVAEKPAHKPKGVMGSFGAMLVEQKPFWPWYVVMAFGAVVAGGSTPVQAYIFAALISSFAYWGDTLVSVTNFWCLMFVALASAAGAGYFALGYSSTVVSFYITSAYRREYFQNIISKTVSWFDGDGRSIGALTGIVASDPTQLQQLLGTNMAFAAISILSVTGCLVLSFYFGWKLTIVALASAMPLALAAGFFRVRVEKGFETMNLKVFGESAKFATESIGAIRTVSALTLEESICRRYEELLQAHVQKAFKRARFATIVFSASDSLPFLCMAFVLWYGGTLLVSGEYWTFQYLVVYIAVVQGATGAGQWLSFGPNIAQATAAANRIQAMRHNDNGDGRGILLSDQTVDEDKRGVKIELQDVWFRYPTRDVPVLNGLSMTIEKGQFAAIVGPSGCGKTSVVSLLERFYRVKSGSITYNDIDIDDIDLRDYRKTISLVAQEPSLFNGSIKENILLGVDPDTISDEELEQVCRDAEIHDFITSLPEGYNTKVGIKGILLSGGQKQRLSIARALIRDPRLLLLDEATSNLDSETEKLVQGVFERTKKSRTMIVVAHRLATIQNADVIFVLGDGQVLESGTHIGLLQKRGVYFSMCQAQALDR</sequence>
<feature type="transmembrane region" description="Helical" evidence="10">
    <location>
        <begin position="890"/>
        <end position="910"/>
    </location>
</feature>
<evidence type="ECO:0000256" key="2">
    <source>
        <dbReference type="ARBA" id="ARBA00004308"/>
    </source>
</evidence>
<proteinExistence type="inferred from homology"/>
<keyword evidence="7 10" id="KW-1133">Transmembrane helix</keyword>
<gene>
    <name evidence="13" type="ORF">Daesc_006244</name>
</gene>
<comment type="subcellular location">
    <subcellularLocation>
        <location evidence="2">Endomembrane system</location>
    </subcellularLocation>
    <subcellularLocation>
        <location evidence="1">Membrane</location>
        <topology evidence="1">Multi-pass membrane protein</topology>
    </subcellularLocation>
</comment>
<evidence type="ECO:0000259" key="12">
    <source>
        <dbReference type="PROSITE" id="PS50929"/>
    </source>
</evidence>
<evidence type="ECO:0000256" key="1">
    <source>
        <dbReference type="ARBA" id="ARBA00004141"/>
    </source>
</evidence>
<dbReference type="CDD" id="cd18577">
    <property type="entry name" value="ABC_6TM_Pgp_ABCB1_D1_like"/>
    <property type="match status" value="1"/>
</dbReference>
<keyword evidence="8 10" id="KW-0472">Membrane</keyword>
<feature type="transmembrane region" description="Helical" evidence="10">
    <location>
        <begin position="864"/>
        <end position="884"/>
    </location>
</feature>
<keyword evidence="5" id="KW-0547">Nucleotide-binding</keyword>
<accession>A0AAX6MHS5</accession>
<organism evidence="13 14">
    <name type="scientific">Daldinia eschscholtzii</name>
    <dbReference type="NCBI Taxonomy" id="292717"/>
    <lineage>
        <taxon>Eukaryota</taxon>
        <taxon>Fungi</taxon>
        <taxon>Dikarya</taxon>
        <taxon>Ascomycota</taxon>
        <taxon>Pezizomycotina</taxon>
        <taxon>Sordariomycetes</taxon>
        <taxon>Xylariomycetidae</taxon>
        <taxon>Xylariales</taxon>
        <taxon>Hypoxylaceae</taxon>
        <taxon>Daldinia</taxon>
    </lineage>
</organism>
<evidence type="ECO:0000259" key="11">
    <source>
        <dbReference type="PROSITE" id="PS50893"/>
    </source>
</evidence>
<dbReference type="InterPro" id="IPR039421">
    <property type="entry name" value="Type_1_exporter"/>
</dbReference>
<comment type="similarity">
    <text evidence="3">Belongs to the ABC transporter superfamily. ABCB family. Multidrug resistance exporter (TC 3.A.1.201) subfamily.</text>
</comment>
<feature type="compositionally biased region" description="Polar residues" evidence="9">
    <location>
        <begin position="102"/>
        <end position="113"/>
    </location>
</feature>
<evidence type="ECO:0000256" key="10">
    <source>
        <dbReference type="SAM" id="Phobius"/>
    </source>
</evidence>
<dbReference type="Proteomes" id="UP001369815">
    <property type="component" value="Unassembled WGS sequence"/>
</dbReference>
<dbReference type="InterPro" id="IPR003439">
    <property type="entry name" value="ABC_transporter-like_ATP-bd"/>
</dbReference>
<feature type="transmembrane region" description="Helical" evidence="10">
    <location>
        <begin position="265"/>
        <end position="288"/>
    </location>
</feature>
<dbReference type="InterPro" id="IPR003593">
    <property type="entry name" value="AAA+_ATPase"/>
</dbReference>
<feature type="compositionally biased region" description="Low complexity" evidence="9">
    <location>
        <begin position="19"/>
        <end position="33"/>
    </location>
</feature>
<reference evidence="13 14" key="1">
    <citation type="journal article" date="2024" name="Front Chem Biol">
        <title>Unveiling the potential of Daldinia eschscholtzii MFLUCC 19-0629 through bioactivity and bioinformatics studies for enhanced sustainable agriculture production.</title>
        <authorList>
            <person name="Brooks S."/>
            <person name="Weaver J.A."/>
            <person name="Klomchit A."/>
            <person name="Alharthi S.A."/>
            <person name="Onlamun T."/>
            <person name="Nurani R."/>
            <person name="Vong T.K."/>
            <person name="Alberti F."/>
            <person name="Greco C."/>
        </authorList>
    </citation>
    <scope>NUCLEOTIDE SEQUENCE [LARGE SCALE GENOMIC DNA]</scope>
    <source>
        <strain evidence="13">MFLUCC 19-0629</strain>
    </source>
</reference>
<dbReference type="Pfam" id="PF00005">
    <property type="entry name" value="ABC_tran"/>
    <property type="match status" value="2"/>
</dbReference>
<evidence type="ECO:0000256" key="9">
    <source>
        <dbReference type="SAM" id="MobiDB-lite"/>
    </source>
</evidence>
<dbReference type="PANTHER" id="PTHR43394">
    <property type="entry name" value="ATP-DEPENDENT PERMEASE MDL1, MITOCHONDRIAL"/>
    <property type="match status" value="1"/>
</dbReference>
<protein>
    <recommendedName>
        <fullName evidence="15">ABC transporter</fullName>
    </recommendedName>
</protein>